<evidence type="ECO:0000256" key="1">
    <source>
        <dbReference type="SAM" id="SignalP"/>
    </source>
</evidence>
<feature type="domain" description="DUF2147" evidence="2">
    <location>
        <begin position="34"/>
        <end position="147"/>
    </location>
</feature>
<evidence type="ECO:0000259" key="2">
    <source>
        <dbReference type="Pfam" id="PF09917"/>
    </source>
</evidence>
<dbReference type="RefSeq" id="WP_085883312.1">
    <property type="nucleotide sequence ID" value="NZ_FWFR01000001.1"/>
</dbReference>
<dbReference type="PANTHER" id="PTHR36919">
    <property type="entry name" value="BLR1215 PROTEIN"/>
    <property type="match status" value="1"/>
</dbReference>
<keyword evidence="1" id="KW-0732">Signal</keyword>
<dbReference type="Proteomes" id="UP000193200">
    <property type="component" value="Unassembled WGS sequence"/>
</dbReference>
<dbReference type="PANTHER" id="PTHR36919:SF2">
    <property type="entry name" value="BLL6627 PROTEIN"/>
    <property type="match status" value="1"/>
</dbReference>
<proteinExistence type="predicted"/>
<feature type="chain" id="PRO_5012780101" description="DUF2147 domain-containing protein" evidence="1">
    <location>
        <begin position="30"/>
        <end position="149"/>
    </location>
</feature>
<dbReference type="InParanoid" id="A0A1Y5SZK7"/>
<reference evidence="3 4" key="1">
    <citation type="submission" date="2017-03" db="EMBL/GenBank/DDBJ databases">
        <authorList>
            <person name="Afonso C.L."/>
            <person name="Miller P.J."/>
            <person name="Scott M.A."/>
            <person name="Spackman E."/>
            <person name="Goraichik I."/>
            <person name="Dimitrov K.M."/>
            <person name="Suarez D.L."/>
            <person name="Swayne D.E."/>
        </authorList>
    </citation>
    <scope>NUCLEOTIDE SEQUENCE [LARGE SCALE GENOMIC DNA]</scope>
    <source>
        <strain evidence="3 4">CECT 7691</strain>
    </source>
</reference>
<evidence type="ECO:0000313" key="3">
    <source>
        <dbReference type="EMBL" id="SLN48721.1"/>
    </source>
</evidence>
<dbReference type="AlphaFoldDB" id="A0A1Y5SZK7"/>
<dbReference type="Pfam" id="PF09917">
    <property type="entry name" value="DUF2147"/>
    <property type="match status" value="1"/>
</dbReference>
<keyword evidence="4" id="KW-1185">Reference proteome</keyword>
<sequence>MTGRHGFRAILAFSTGLAALAALSTVAAAADVAGVWATEEEKSHVEIEPCGDKMCGGIIWLKEPNDAAGNPKVDKRNEDESMHSRPIIGLRLLEGFASAGDGAWEGGKIYNPEDGKTYSSELKLVDEDTLEVKGCVFVFCKTQTWTRVE</sequence>
<dbReference type="InterPro" id="IPR019223">
    <property type="entry name" value="DUF2147"/>
</dbReference>
<name>A0A1Y5SZK7_9PROT</name>
<dbReference type="Gene3D" id="2.40.128.520">
    <property type="match status" value="1"/>
</dbReference>
<gene>
    <name evidence="3" type="ORF">OCH7691_02113</name>
</gene>
<organism evidence="3 4">
    <name type="scientific">Oceanibacterium hippocampi</name>
    <dbReference type="NCBI Taxonomy" id="745714"/>
    <lineage>
        <taxon>Bacteria</taxon>
        <taxon>Pseudomonadati</taxon>
        <taxon>Pseudomonadota</taxon>
        <taxon>Alphaproteobacteria</taxon>
        <taxon>Sneathiellales</taxon>
        <taxon>Sneathiellaceae</taxon>
        <taxon>Oceanibacterium</taxon>
    </lineage>
</organism>
<evidence type="ECO:0000313" key="4">
    <source>
        <dbReference type="Proteomes" id="UP000193200"/>
    </source>
</evidence>
<dbReference type="OrthoDB" id="9811671at2"/>
<feature type="signal peptide" evidence="1">
    <location>
        <begin position="1"/>
        <end position="29"/>
    </location>
</feature>
<protein>
    <recommendedName>
        <fullName evidence="2">DUF2147 domain-containing protein</fullName>
    </recommendedName>
</protein>
<dbReference type="EMBL" id="FWFR01000001">
    <property type="protein sequence ID" value="SLN48721.1"/>
    <property type="molecule type" value="Genomic_DNA"/>
</dbReference>
<accession>A0A1Y5SZK7</accession>